<feature type="transmembrane region" description="Helical" evidence="8">
    <location>
        <begin position="220"/>
        <end position="248"/>
    </location>
</feature>
<dbReference type="Proteomes" id="UP001501920">
    <property type="component" value="Chromosome 20"/>
</dbReference>
<keyword evidence="11" id="KW-1185">Reference proteome</keyword>
<reference evidence="10" key="2">
    <citation type="submission" date="2025-08" db="UniProtKB">
        <authorList>
            <consortium name="Ensembl"/>
        </authorList>
    </citation>
    <scope>IDENTIFICATION</scope>
</reference>
<feature type="transmembrane region" description="Helical" evidence="8">
    <location>
        <begin position="83"/>
        <end position="113"/>
    </location>
</feature>
<dbReference type="InterPro" id="IPR000276">
    <property type="entry name" value="GPCR_Rhodpsn"/>
</dbReference>
<dbReference type="GO" id="GO:0007204">
    <property type="term" value="P:positive regulation of cytosolic calcium ion concentration"/>
    <property type="evidence" value="ECO:0007669"/>
    <property type="project" value="TreeGrafter"/>
</dbReference>
<evidence type="ECO:0000256" key="1">
    <source>
        <dbReference type="ARBA" id="ARBA00004370"/>
    </source>
</evidence>
<keyword evidence="2 8" id="KW-0812">Transmembrane</keyword>
<dbReference type="GeneID" id="108423567"/>
<feature type="transmembrane region" description="Helical" evidence="8">
    <location>
        <begin position="57"/>
        <end position="77"/>
    </location>
</feature>
<keyword evidence="6" id="KW-0675">Receptor</keyword>
<evidence type="ECO:0000256" key="4">
    <source>
        <dbReference type="ARBA" id="ARBA00023040"/>
    </source>
</evidence>
<dbReference type="SUPFAM" id="SSF81321">
    <property type="entry name" value="Family A G protein-coupled receptor-like"/>
    <property type="match status" value="1"/>
</dbReference>
<reference evidence="10 11" key="1">
    <citation type="submission" date="2020-10" db="EMBL/GenBank/DDBJ databases">
        <title>Pygocentrus nattereri (red-bellied piranha) genome, fPygNat1, primary haplotype.</title>
        <authorList>
            <person name="Myers G."/>
            <person name="Meyer A."/>
            <person name="Karagic N."/>
            <person name="Pippel M."/>
            <person name="Winkler S."/>
            <person name="Tracey A."/>
            <person name="Wood J."/>
            <person name="Formenti G."/>
            <person name="Howe K."/>
            <person name="Fedrigo O."/>
            <person name="Jarvis E.D."/>
        </authorList>
    </citation>
    <scope>NUCLEOTIDE SEQUENCE [LARGE SCALE GENOMIC DNA]</scope>
</reference>
<evidence type="ECO:0000256" key="7">
    <source>
        <dbReference type="ARBA" id="ARBA00023224"/>
    </source>
</evidence>
<evidence type="ECO:0000256" key="6">
    <source>
        <dbReference type="ARBA" id="ARBA00023170"/>
    </source>
</evidence>
<evidence type="ECO:0000313" key="11">
    <source>
        <dbReference type="Proteomes" id="UP001501920"/>
    </source>
</evidence>
<evidence type="ECO:0000259" key="9">
    <source>
        <dbReference type="PROSITE" id="PS50262"/>
    </source>
</evidence>
<dbReference type="PROSITE" id="PS50262">
    <property type="entry name" value="G_PROTEIN_RECEP_F1_2"/>
    <property type="match status" value="1"/>
</dbReference>
<dbReference type="GO" id="GO:0019722">
    <property type="term" value="P:calcium-mediated signaling"/>
    <property type="evidence" value="ECO:0007669"/>
    <property type="project" value="TreeGrafter"/>
</dbReference>
<dbReference type="GO" id="GO:0006955">
    <property type="term" value="P:immune response"/>
    <property type="evidence" value="ECO:0007669"/>
    <property type="project" value="TreeGrafter"/>
</dbReference>
<keyword evidence="5 8" id="KW-0472">Membrane</keyword>
<evidence type="ECO:0000256" key="8">
    <source>
        <dbReference type="SAM" id="Phobius"/>
    </source>
</evidence>
<dbReference type="GO" id="GO:0019957">
    <property type="term" value="F:C-C chemokine binding"/>
    <property type="evidence" value="ECO:0007669"/>
    <property type="project" value="TreeGrafter"/>
</dbReference>
<keyword evidence="7" id="KW-0807">Transducer</keyword>
<dbReference type="GO" id="GO:0009897">
    <property type="term" value="C:external side of plasma membrane"/>
    <property type="evidence" value="ECO:0007669"/>
    <property type="project" value="TreeGrafter"/>
</dbReference>
<feature type="transmembrane region" description="Helical" evidence="8">
    <location>
        <begin position="24"/>
        <end position="45"/>
    </location>
</feature>
<protein>
    <recommendedName>
        <fullName evidence="9">G-protein coupled receptors family 1 profile domain-containing protein</fullName>
    </recommendedName>
</protein>
<dbReference type="PANTHER" id="PTHR10489">
    <property type="entry name" value="CELL ADHESION MOLECULE"/>
    <property type="match status" value="1"/>
</dbReference>
<dbReference type="PANTHER" id="PTHR10489:SF946">
    <property type="entry name" value="LEUKOTRIENE B4 RECEPTOR 1-LIKE"/>
    <property type="match status" value="1"/>
</dbReference>
<dbReference type="Gene3D" id="1.20.1070.10">
    <property type="entry name" value="Rhodopsin 7-helix transmembrane proteins"/>
    <property type="match status" value="1"/>
</dbReference>
<dbReference type="OMA" id="WTTCSNQ"/>
<dbReference type="AlphaFoldDB" id="A0A3B4CSZ7"/>
<organism evidence="10 11">
    <name type="scientific">Pygocentrus nattereri</name>
    <name type="common">Red-bellied piranha</name>
    <dbReference type="NCBI Taxonomy" id="42514"/>
    <lineage>
        <taxon>Eukaryota</taxon>
        <taxon>Metazoa</taxon>
        <taxon>Chordata</taxon>
        <taxon>Craniata</taxon>
        <taxon>Vertebrata</taxon>
        <taxon>Euteleostomi</taxon>
        <taxon>Actinopterygii</taxon>
        <taxon>Neopterygii</taxon>
        <taxon>Teleostei</taxon>
        <taxon>Ostariophysi</taxon>
        <taxon>Characiformes</taxon>
        <taxon>Characoidei</taxon>
        <taxon>Pygocentrus</taxon>
    </lineage>
</organism>
<name>A0A3B4CSZ7_PYGNA</name>
<dbReference type="STRING" id="42514.ENSPNAP00000014510"/>
<feature type="transmembrane region" description="Helical" evidence="8">
    <location>
        <begin position="134"/>
        <end position="153"/>
    </location>
</feature>
<dbReference type="InterPro" id="IPR050119">
    <property type="entry name" value="CCR1-9-like"/>
</dbReference>
<keyword evidence="3 8" id="KW-1133">Transmembrane helix</keyword>
<evidence type="ECO:0000256" key="3">
    <source>
        <dbReference type="ARBA" id="ARBA00022989"/>
    </source>
</evidence>
<feature type="domain" description="G-protein coupled receptors family 1 profile" evidence="9">
    <location>
        <begin position="36"/>
        <end position="279"/>
    </location>
</feature>
<comment type="subcellular location">
    <subcellularLocation>
        <location evidence="1">Membrane</location>
    </subcellularLocation>
</comment>
<dbReference type="RefSeq" id="XP_017546450.1">
    <property type="nucleotide sequence ID" value="XM_017690961.2"/>
</dbReference>
<dbReference type="PRINTS" id="PR00237">
    <property type="entry name" value="GPCRRHODOPSN"/>
</dbReference>
<feature type="transmembrane region" description="Helical" evidence="8">
    <location>
        <begin position="263"/>
        <end position="281"/>
    </location>
</feature>
<evidence type="ECO:0000256" key="5">
    <source>
        <dbReference type="ARBA" id="ARBA00023136"/>
    </source>
</evidence>
<dbReference type="GO" id="GO:0060326">
    <property type="term" value="P:cell chemotaxis"/>
    <property type="evidence" value="ECO:0007669"/>
    <property type="project" value="TreeGrafter"/>
</dbReference>
<dbReference type="Pfam" id="PF00001">
    <property type="entry name" value="7tm_1"/>
    <property type="match status" value="1"/>
</dbReference>
<proteinExistence type="predicted"/>
<reference evidence="10" key="3">
    <citation type="submission" date="2025-09" db="UniProtKB">
        <authorList>
            <consortium name="Ensembl"/>
        </authorList>
    </citation>
    <scope>IDENTIFICATION</scope>
</reference>
<dbReference type="GO" id="GO:0016493">
    <property type="term" value="F:C-C chemokine receptor activity"/>
    <property type="evidence" value="ECO:0007669"/>
    <property type="project" value="TreeGrafter"/>
</dbReference>
<dbReference type="OrthoDB" id="10309597at2759"/>
<feature type="transmembrane region" description="Helical" evidence="8">
    <location>
        <begin position="178"/>
        <end position="200"/>
    </location>
</feature>
<keyword evidence="4" id="KW-0297">G-protein coupled receptor</keyword>
<sequence>MQQENCSSGSQLNDALPVYKASSAVLAICFVLGVPGNLSVLVILVRRLKENSFTLRMMLSLALSDLLTLSPMPMWIWSLLHNWIFGFVACKIISFVEYWCTYSSILCVTFLSLQRYLQVLHPQKWAQLGFRGKNGLLCGIWILSGVFASYALVQRDVGCDQYGFQYCYQNFRNKTEQVATSIFEILLFLTCFFLLVYFYYRLYRGVNESPFSSSNRMTKLVTRIVVAFFIFGVPVTIANILIVVAALLENETLSVTADLGSKISTALLFLNSCVNPFLYTFSLRQLQHQSTVTETLGPTLQNGA</sequence>
<evidence type="ECO:0000313" key="10">
    <source>
        <dbReference type="Ensembl" id="ENSPNAP00000014510.1"/>
    </source>
</evidence>
<accession>A0A3B4CSZ7</accession>
<dbReference type="GeneTree" id="ENSGT00950000182966"/>
<dbReference type="Ensembl" id="ENSPNAT00000022421.2">
    <property type="protein sequence ID" value="ENSPNAP00000014510.1"/>
    <property type="gene ID" value="ENSPNAG00000020420.2"/>
</dbReference>
<evidence type="ECO:0000256" key="2">
    <source>
        <dbReference type="ARBA" id="ARBA00022692"/>
    </source>
</evidence>
<dbReference type="InterPro" id="IPR017452">
    <property type="entry name" value="GPCR_Rhodpsn_7TM"/>
</dbReference>